<sequence>MQENFVIHPDYSQMAAKLRDVLHNFSKTGEYVTKGERNIIKTVQLEGRSLNIKKFKTPNAFQSLVYQYLRKSKARRSFEYATKLIDFGIKTPFPVAYLEIFSGGLKESYYVSEHVNYDFDFRELIHNPRFKKRNEILRQFTQFTFKLHENGVNFLDHSPGNTLIMDNGNDNYDFYLIDLNRMRFEEMSFEKRMRNFRRLWLSKTMVKIIAAEYAKLYGKSYEETHALMLKHSRAFQKKINSKKMRRRRR</sequence>
<evidence type="ECO:0000313" key="2">
    <source>
        <dbReference type="Proteomes" id="UP000070138"/>
    </source>
</evidence>
<gene>
    <name evidence="1" type="ORF">LS48_11620</name>
</gene>
<name>A0A137RG21_9FLAO</name>
<proteinExistence type="predicted"/>
<comment type="caution">
    <text evidence="1">The sequence shown here is derived from an EMBL/GenBank/DDBJ whole genome shotgun (WGS) entry which is preliminary data.</text>
</comment>
<keyword evidence="1" id="KW-0418">Kinase</keyword>
<dbReference type="Pfam" id="PF06293">
    <property type="entry name" value="Kdo"/>
    <property type="match status" value="1"/>
</dbReference>
<dbReference type="EMBL" id="JRWG01000007">
    <property type="protein sequence ID" value="KXN98442.1"/>
    <property type="molecule type" value="Genomic_DNA"/>
</dbReference>
<dbReference type="Proteomes" id="UP000070138">
    <property type="component" value="Unassembled WGS sequence"/>
</dbReference>
<organism evidence="1 2">
    <name type="scientific">Aequorivita aquimaris</name>
    <dbReference type="NCBI Taxonomy" id="1548749"/>
    <lineage>
        <taxon>Bacteria</taxon>
        <taxon>Pseudomonadati</taxon>
        <taxon>Bacteroidota</taxon>
        <taxon>Flavobacteriia</taxon>
        <taxon>Flavobacteriales</taxon>
        <taxon>Flavobacteriaceae</taxon>
        <taxon>Aequorivita</taxon>
    </lineage>
</organism>
<evidence type="ECO:0000313" key="1">
    <source>
        <dbReference type="EMBL" id="KXN98442.1"/>
    </source>
</evidence>
<keyword evidence="2" id="KW-1185">Reference proteome</keyword>
<protein>
    <submittedName>
        <fullName evidence="1">Lipopolysaccharide kinase</fullName>
    </submittedName>
</protein>
<keyword evidence="1" id="KW-0808">Transferase</keyword>
<dbReference type="RefSeq" id="WP_062622736.1">
    <property type="nucleotide sequence ID" value="NZ_JRWG01000007.1"/>
</dbReference>
<dbReference type="InterPro" id="IPR011009">
    <property type="entry name" value="Kinase-like_dom_sf"/>
</dbReference>
<reference evidence="2" key="1">
    <citation type="submission" date="2014-10" db="EMBL/GenBank/DDBJ databases">
        <title>Genome sequencing of Vitellibacter sp. D-24.</title>
        <authorList>
            <person name="Thevarajoo S."/>
            <person name="Selvaratnam C."/>
            <person name="Goh K.M."/>
            <person name="Chong C.S."/>
        </authorList>
    </citation>
    <scope>NUCLEOTIDE SEQUENCE [LARGE SCALE GENOMIC DNA]</scope>
    <source>
        <strain evidence="2">D-24</strain>
    </source>
</reference>
<dbReference type="OrthoDB" id="9773772at2"/>
<dbReference type="STRING" id="1548749.LS48_11620"/>
<reference evidence="1 2" key="2">
    <citation type="journal article" date="2016" name="Int. J. Syst. Evol. Microbiol.">
        <title>Vitellibacter aquimaris sp. nov., a marine bacterium isolated from seawater.</title>
        <authorList>
            <person name="Thevarajoo S."/>
            <person name="Selvaratnam C."/>
            <person name="Goh K.M."/>
            <person name="Hong K.W."/>
            <person name="Chan X.Y."/>
            <person name="Chan K.G."/>
            <person name="Chong C.S."/>
        </authorList>
    </citation>
    <scope>NUCLEOTIDE SEQUENCE [LARGE SCALE GENOMIC DNA]</scope>
    <source>
        <strain evidence="1 2">D-24</strain>
    </source>
</reference>
<dbReference type="AlphaFoldDB" id="A0A137RG21"/>
<accession>A0A137RG21</accession>
<dbReference type="GO" id="GO:0016301">
    <property type="term" value="F:kinase activity"/>
    <property type="evidence" value="ECO:0007669"/>
    <property type="project" value="UniProtKB-KW"/>
</dbReference>
<dbReference type="SUPFAM" id="SSF56112">
    <property type="entry name" value="Protein kinase-like (PK-like)"/>
    <property type="match status" value="1"/>
</dbReference>
<dbReference type="PATRIC" id="fig|1548749.3.peg.2434"/>